<evidence type="ECO:0000256" key="1">
    <source>
        <dbReference type="SAM" id="Phobius"/>
    </source>
</evidence>
<evidence type="ECO:0000313" key="3">
    <source>
        <dbReference type="Proteomes" id="UP000281245"/>
    </source>
</evidence>
<feature type="transmembrane region" description="Helical" evidence="1">
    <location>
        <begin position="272"/>
        <end position="290"/>
    </location>
</feature>
<dbReference type="Proteomes" id="UP000281245">
    <property type="component" value="Unassembled WGS sequence"/>
</dbReference>
<feature type="transmembrane region" description="Helical" evidence="1">
    <location>
        <begin position="302"/>
        <end position="323"/>
    </location>
</feature>
<feature type="transmembrane region" description="Helical" evidence="1">
    <location>
        <begin position="178"/>
        <end position="199"/>
    </location>
</feature>
<accession>A0A3M6XCH7</accession>
<dbReference type="GO" id="GO:0016020">
    <property type="term" value="C:membrane"/>
    <property type="evidence" value="ECO:0007669"/>
    <property type="project" value="TreeGrafter"/>
</dbReference>
<proteinExistence type="predicted"/>
<keyword evidence="1" id="KW-0812">Transmembrane</keyword>
<dbReference type="PANTHER" id="PTHR32251:SF17">
    <property type="entry name" value="STEROID 5-ALPHA REDUCTASE C-TERMINAL DOMAIN-CONTAINING PROTEIN"/>
    <property type="match status" value="1"/>
</dbReference>
<evidence type="ECO:0000313" key="2">
    <source>
        <dbReference type="EMBL" id="RMX88517.1"/>
    </source>
</evidence>
<feature type="transmembrane region" description="Helical" evidence="1">
    <location>
        <begin position="205"/>
        <end position="230"/>
    </location>
</feature>
<reference evidence="2 3" key="1">
    <citation type="journal article" date="2018" name="BMC Genomics">
        <title>Genomic evidence for intraspecific hybridization in a clonal and extremely halotolerant yeast.</title>
        <authorList>
            <person name="Gostincar C."/>
            <person name="Stajich J.E."/>
            <person name="Zupancic J."/>
            <person name="Zalar P."/>
            <person name="Gunde-Cimerman N."/>
        </authorList>
    </citation>
    <scope>NUCLEOTIDE SEQUENCE [LARGE SCALE GENOMIC DNA]</scope>
    <source>
        <strain evidence="2 3">EXF-6656</strain>
    </source>
</reference>
<dbReference type="OrthoDB" id="201504at2759"/>
<gene>
    <name evidence="2" type="ORF">D0869_01573</name>
</gene>
<dbReference type="InterPro" id="IPR010721">
    <property type="entry name" value="UstE-like"/>
</dbReference>
<feature type="transmembrane region" description="Helical" evidence="1">
    <location>
        <begin position="20"/>
        <end position="39"/>
    </location>
</feature>
<dbReference type="EMBL" id="QWIJ01000067">
    <property type="protein sequence ID" value="RMX88517.1"/>
    <property type="molecule type" value="Genomic_DNA"/>
</dbReference>
<keyword evidence="1" id="KW-0472">Membrane</keyword>
<dbReference type="AlphaFoldDB" id="A0A3M6XCH7"/>
<keyword evidence="1" id="KW-1133">Transmembrane helix</keyword>
<dbReference type="Gene3D" id="1.20.120.1630">
    <property type="match status" value="1"/>
</dbReference>
<protein>
    <recommendedName>
        <fullName evidence="4">Steroid 5-alpha reductase C-terminal domain-containing protein</fullName>
    </recommendedName>
</protein>
<sequence>MFYVGGVTITFESSQSIPPFHPYYPVTEGVMSGLVSALLNATNFRTPFLRTLIPSIGLAYGLQAAVAIPSILGQTERFYDASGSVTYIACTALSLYLPTLRARLAPGTASGQTAAWPSLLASLTSKGGVGLWNWRQVVLSAAVSIWAARLGSFLFSRVTSEGGRDSRFDSIRGSPAKFGVAFFLQATWVSLCLMPVLAVNSIPSAALGALPFFTITDILGLLMYVGGITFEATADKQKSQWMEEKKEKRHNEDFLTRGLWSKSRHPNYFGESTLWTGIATTAAGVMLSSVGQAGMGFSGSGAARLGALAMAGISPAFVTFLLLKVSGIPMSENKYDERYGNRKDYQEWKKNTEHSMAWQPNLVTRDDIARGLDSAALRERTFPRVYEYLKSVEINYATYGPFDREDANLQIPFSTLPHVAHYSLLLPVWQVASNQRDIYEMTLNMGMTPKWPTLHERLTRLQAAYAAPFTIPCPCFSPAVYGGDRACYSQLARQIYNYLLSKILESNVTPEGSQDSWVFKLRTQNFIVMVYDPAKITDYNLWTLGALPIPRRHSHPDQDSEAVLSTLHQKIQTICEIFLPSMNPIERACLPHWCTMMPPLSGGYDPDERDKHGRMVDGRIVTSALLVPGNFHADWAGMQRSMDRMIQAEGLVGKVQVRIVEELDLPVF</sequence>
<feature type="transmembrane region" description="Helical" evidence="1">
    <location>
        <begin position="84"/>
        <end position="102"/>
    </location>
</feature>
<evidence type="ECO:0008006" key="4">
    <source>
        <dbReference type="Google" id="ProtNLM"/>
    </source>
</evidence>
<dbReference type="Pfam" id="PF06966">
    <property type="entry name" value="DUF1295"/>
    <property type="match status" value="2"/>
</dbReference>
<dbReference type="PANTHER" id="PTHR32251">
    <property type="entry name" value="3-OXO-5-ALPHA-STEROID 4-DEHYDROGENASE"/>
    <property type="match status" value="1"/>
</dbReference>
<comment type="caution">
    <text evidence="2">The sequence shown here is derived from an EMBL/GenBank/DDBJ whole genome shotgun (WGS) entry which is preliminary data.</text>
</comment>
<name>A0A3M6XCH7_HORWE</name>
<organism evidence="2 3">
    <name type="scientific">Hortaea werneckii</name>
    <name type="common">Black yeast</name>
    <name type="synonym">Cladosporium werneckii</name>
    <dbReference type="NCBI Taxonomy" id="91943"/>
    <lineage>
        <taxon>Eukaryota</taxon>
        <taxon>Fungi</taxon>
        <taxon>Dikarya</taxon>
        <taxon>Ascomycota</taxon>
        <taxon>Pezizomycotina</taxon>
        <taxon>Dothideomycetes</taxon>
        <taxon>Dothideomycetidae</taxon>
        <taxon>Mycosphaerellales</taxon>
        <taxon>Teratosphaeriaceae</taxon>
        <taxon>Hortaea</taxon>
    </lineage>
</organism>
<feature type="transmembrane region" description="Helical" evidence="1">
    <location>
        <begin position="51"/>
        <end position="72"/>
    </location>
</feature>